<sequence>MALPKECRVERSKYLEEQYKKYQITELENLTTEDFRVLGMYIQTYCFIELNIQRIFQKLKENGIIKIKKGTKINVPYIMDMLKKSINQVITEPSEISLFIENLGEIELRRSYRNIFAHWAAKRIPKEDAMVFITSNAQDYKKVIGKEMNSDYIAYAILDIADIRGLIVHLLEYDKWLAEFTGHLYSKFQDE</sequence>
<dbReference type="AlphaFoldDB" id="A0A3Y6M252"/>
<name>A0A3Y6M252_SALET</name>
<comment type="caution">
    <text evidence="1">The sequence shown here is derived from an EMBL/GenBank/DDBJ whole genome shotgun (WGS) entry which is preliminary data.</text>
</comment>
<dbReference type="EMBL" id="DAAHHQ010000005">
    <property type="protein sequence ID" value="HAB6121430.1"/>
    <property type="molecule type" value="Genomic_DNA"/>
</dbReference>
<evidence type="ECO:0000313" key="1">
    <source>
        <dbReference type="EMBL" id="HAB6121430.1"/>
    </source>
</evidence>
<protein>
    <submittedName>
        <fullName evidence="1">Uncharacterized protein</fullName>
    </submittedName>
</protein>
<organism evidence="1">
    <name type="scientific">Salmonella enterica I</name>
    <dbReference type="NCBI Taxonomy" id="59201"/>
    <lineage>
        <taxon>Bacteria</taxon>
        <taxon>Pseudomonadati</taxon>
        <taxon>Pseudomonadota</taxon>
        <taxon>Gammaproteobacteria</taxon>
        <taxon>Enterobacterales</taxon>
        <taxon>Enterobacteriaceae</taxon>
        <taxon>Salmonella</taxon>
    </lineage>
</organism>
<gene>
    <name evidence="1" type="ORF">GB506_12580</name>
</gene>
<reference evidence="1" key="2">
    <citation type="submission" date="2019-10" db="EMBL/GenBank/DDBJ databases">
        <authorList>
            <consortium name="NCBI Pathogen Detection Project"/>
        </authorList>
    </citation>
    <scope>NUCLEOTIDE SEQUENCE</scope>
    <source>
        <strain evidence="1">Salmonella enterica</strain>
    </source>
</reference>
<proteinExistence type="predicted"/>
<dbReference type="RefSeq" id="WP_023231756.1">
    <property type="nucleotide sequence ID" value="NZ_CP033350.2"/>
</dbReference>
<reference evidence="1" key="1">
    <citation type="journal article" date="2018" name="Genome Biol.">
        <title>SKESA: strategic k-mer extension for scrupulous assemblies.</title>
        <authorList>
            <person name="Souvorov A."/>
            <person name="Agarwala R."/>
            <person name="Lipman D.J."/>
        </authorList>
    </citation>
    <scope>NUCLEOTIDE SEQUENCE</scope>
    <source>
        <strain evidence="1">Salmonella enterica</strain>
    </source>
</reference>
<accession>A0A3Y6M252</accession>